<comment type="caution">
    <text evidence="3">The sequence shown here is derived from an EMBL/GenBank/DDBJ whole genome shotgun (WGS) entry which is preliminary data.</text>
</comment>
<evidence type="ECO:0000313" key="3">
    <source>
        <dbReference type="EMBL" id="PSL41062.1"/>
    </source>
</evidence>
<dbReference type="RefSeq" id="WP_106532568.1">
    <property type="nucleotide sequence ID" value="NZ_PYAT01000003.1"/>
</dbReference>
<evidence type="ECO:0000256" key="1">
    <source>
        <dbReference type="SAM" id="Phobius"/>
    </source>
</evidence>
<protein>
    <submittedName>
        <fullName evidence="3">Uncharacterized protein DUF4405</fullName>
    </submittedName>
</protein>
<keyword evidence="1" id="KW-0812">Transmembrane</keyword>
<dbReference type="EMBL" id="PYAT01000003">
    <property type="protein sequence ID" value="PSL41062.1"/>
    <property type="molecule type" value="Genomic_DNA"/>
</dbReference>
<reference evidence="3 4" key="1">
    <citation type="submission" date="2018-03" db="EMBL/GenBank/DDBJ databases">
        <title>Genomic Encyclopedia of Type Strains, Phase III (KMG-III): the genomes of soil and plant-associated and newly described type strains.</title>
        <authorList>
            <person name="Whitman W."/>
        </authorList>
    </citation>
    <scope>NUCLEOTIDE SEQUENCE [LARGE SCALE GENOMIC DNA]</scope>
    <source>
        <strain evidence="3 4">CGMCC 1.12259</strain>
    </source>
</reference>
<dbReference type="AlphaFoldDB" id="A0A2P8H4B8"/>
<feature type="domain" description="Flavinylation-associated cytochrome" evidence="2">
    <location>
        <begin position="73"/>
        <end position="130"/>
    </location>
</feature>
<feature type="transmembrane region" description="Helical" evidence="1">
    <location>
        <begin position="195"/>
        <end position="214"/>
    </location>
</feature>
<feature type="transmembrane region" description="Helical" evidence="1">
    <location>
        <begin position="111"/>
        <end position="131"/>
    </location>
</feature>
<keyword evidence="1" id="KW-1133">Transmembrane helix</keyword>
<feature type="transmembrane region" description="Helical" evidence="1">
    <location>
        <begin position="9"/>
        <end position="27"/>
    </location>
</feature>
<feature type="transmembrane region" description="Helical" evidence="1">
    <location>
        <begin position="71"/>
        <end position="91"/>
    </location>
</feature>
<name>A0A2P8H4B8_9BACL</name>
<keyword evidence="4" id="KW-1185">Reference proteome</keyword>
<evidence type="ECO:0000259" key="2">
    <source>
        <dbReference type="Pfam" id="PF14358"/>
    </source>
</evidence>
<sequence>MSGKLMFRLGNDLMMTILMLFAIAYYITGNMVHEIIGIVVLVQFTIHNFLNRRWYKTLFKGKYNVRRILQIGINMLFLITMAAMMISAVLISSDLFPFIPIDNDMALRQLHIQAAYWGFIIMAVHIGLSWGMLINSVRRMTNIKGANPIRTIGLRTLAVLIVAYGVHASFEEEIGSKLFIYSPFGWFSTQSTAKFLIDHLSIMGIYIAGTHYALKFIQKQEESPARKTALAAKLKEDK</sequence>
<proteinExistence type="predicted"/>
<gene>
    <name evidence="3" type="ORF">B0H99_103196</name>
</gene>
<dbReference type="Proteomes" id="UP000242682">
    <property type="component" value="Unassembled WGS sequence"/>
</dbReference>
<feature type="transmembrane region" description="Helical" evidence="1">
    <location>
        <begin position="152"/>
        <end position="170"/>
    </location>
</feature>
<keyword evidence="1" id="KW-0472">Membrane</keyword>
<dbReference type="InterPro" id="IPR025517">
    <property type="entry name" value="DUF4405"/>
</dbReference>
<organism evidence="3 4">
    <name type="scientific">Planomicrobium soli</name>
    <dbReference type="NCBI Taxonomy" id="1176648"/>
    <lineage>
        <taxon>Bacteria</taxon>
        <taxon>Bacillati</taxon>
        <taxon>Bacillota</taxon>
        <taxon>Bacilli</taxon>
        <taxon>Bacillales</taxon>
        <taxon>Caryophanaceae</taxon>
        <taxon>Planomicrobium</taxon>
    </lineage>
</organism>
<dbReference type="OrthoDB" id="9779183at2"/>
<dbReference type="Pfam" id="PF14358">
    <property type="entry name" value="DUF4405"/>
    <property type="match status" value="1"/>
</dbReference>
<evidence type="ECO:0000313" key="4">
    <source>
        <dbReference type="Proteomes" id="UP000242682"/>
    </source>
</evidence>
<accession>A0A2P8H4B8</accession>
<feature type="transmembrane region" description="Helical" evidence="1">
    <location>
        <begin position="33"/>
        <end position="50"/>
    </location>
</feature>